<sequence>MRNECVLNGDEHNNGTNFILMIVLKACRSNCRITHIFVNLLNVVSCVSEVHHKHIHPTPFSDNRPSVPPTTVQQNHVRDFASDKHQFNDNNFCHIHSIFEREEKQYLCLTVFKNSIKTVPFYQVMQ</sequence>
<dbReference type="GeneID" id="127749214"/>
<evidence type="ECO:0000313" key="2">
    <source>
        <dbReference type="RefSeq" id="XP_052122478.1"/>
    </source>
</evidence>
<accession>A0A9C6WZ66</accession>
<organism evidence="1 2">
    <name type="scientific">Frankliniella occidentalis</name>
    <name type="common">Western flower thrips</name>
    <name type="synonym">Euthrips occidentalis</name>
    <dbReference type="NCBI Taxonomy" id="133901"/>
    <lineage>
        <taxon>Eukaryota</taxon>
        <taxon>Metazoa</taxon>
        <taxon>Ecdysozoa</taxon>
        <taxon>Arthropoda</taxon>
        <taxon>Hexapoda</taxon>
        <taxon>Insecta</taxon>
        <taxon>Pterygota</taxon>
        <taxon>Neoptera</taxon>
        <taxon>Paraneoptera</taxon>
        <taxon>Thysanoptera</taxon>
        <taxon>Terebrantia</taxon>
        <taxon>Thripoidea</taxon>
        <taxon>Thripidae</taxon>
        <taxon>Frankliniella</taxon>
    </lineage>
</organism>
<proteinExistence type="predicted"/>
<protein>
    <submittedName>
        <fullName evidence="2">Uncharacterized protein LOC127749214</fullName>
    </submittedName>
</protein>
<keyword evidence="1" id="KW-1185">Reference proteome</keyword>
<reference evidence="2" key="1">
    <citation type="submission" date="2025-08" db="UniProtKB">
        <authorList>
            <consortium name="RefSeq"/>
        </authorList>
    </citation>
    <scope>IDENTIFICATION</scope>
    <source>
        <tissue evidence="2">Whole organism</tissue>
    </source>
</reference>
<dbReference type="AlphaFoldDB" id="A0A9C6WZ66"/>
<dbReference type="KEGG" id="foc:127749214"/>
<gene>
    <name evidence="2" type="primary">LOC127749214</name>
</gene>
<name>A0A9C6WZ66_FRAOC</name>
<evidence type="ECO:0000313" key="1">
    <source>
        <dbReference type="Proteomes" id="UP000504606"/>
    </source>
</evidence>
<dbReference type="RefSeq" id="XP_052122478.1">
    <property type="nucleotide sequence ID" value="XM_052266518.1"/>
</dbReference>
<dbReference type="Proteomes" id="UP000504606">
    <property type="component" value="Unplaced"/>
</dbReference>